<organism evidence="1 2">
    <name type="scientific">Actinomycetospora termitidis</name>
    <dbReference type="NCBI Taxonomy" id="3053470"/>
    <lineage>
        <taxon>Bacteria</taxon>
        <taxon>Bacillati</taxon>
        <taxon>Actinomycetota</taxon>
        <taxon>Actinomycetes</taxon>
        <taxon>Pseudonocardiales</taxon>
        <taxon>Pseudonocardiaceae</taxon>
        <taxon>Actinomycetospora</taxon>
    </lineage>
</organism>
<sequence>MIVEAVSEDLTEPAEVWELPDVATAVVVATEHWLAEGLCPATALALTQNALPLADGAEALSRLQARSHARVVAALLLLIDDEDAGELATRLVETLATGSAATG</sequence>
<comment type="caution">
    <text evidence="1">The sequence shown here is derived from an EMBL/GenBank/DDBJ whole genome shotgun (WGS) entry which is preliminary data.</text>
</comment>
<evidence type="ECO:0000313" key="1">
    <source>
        <dbReference type="EMBL" id="MDL5159828.1"/>
    </source>
</evidence>
<keyword evidence="2" id="KW-1185">Reference proteome</keyword>
<dbReference type="Proteomes" id="UP001231924">
    <property type="component" value="Unassembled WGS sequence"/>
</dbReference>
<evidence type="ECO:0000313" key="2">
    <source>
        <dbReference type="Proteomes" id="UP001231924"/>
    </source>
</evidence>
<reference evidence="1 2" key="1">
    <citation type="submission" date="2023-06" db="EMBL/GenBank/DDBJ databases">
        <title>Actinomycetospora Odt1-22.</title>
        <authorList>
            <person name="Supong K."/>
        </authorList>
    </citation>
    <scope>NUCLEOTIDE SEQUENCE [LARGE SCALE GENOMIC DNA]</scope>
    <source>
        <strain evidence="1 2">Odt1-22</strain>
    </source>
</reference>
<gene>
    <name evidence="1" type="ORF">QRT03_27930</name>
</gene>
<accession>A0ABT7MGM7</accession>
<name>A0ABT7MGM7_9PSEU</name>
<proteinExistence type="predicted"/>
<protein>
    <submittedName>
        <fullName evidence="1">Uncharacterized protein</fullName>
    </submittedName>
</protein>
<dbReference type="EMBL" id="JASVWF010000008">
    <property type="protein sequence ID" value="MDL5159828.1"/>
    <property type="molecule type" value="Genomic_DNA"/>
</dbReference>